<organism evidence="2 3">
    <name type="scientific">Aquisalimonas asiatica</name>
    <dbReference type="NCBI Taxonomy" id="406100"/>
    <lineage>
        <taxon>Bacteria</taxon>
        <taxon>Pseudomonadati</taxon>
        <taxon>Pseudomonadota</taxon>
        <taxon>Gammaproteobacteria</taxon>
        <taxon>Chromatiales</taxon>
        <taxon>Ectothiorhodospiraceae</taxon>
        <taxon>Aquisalimonas</taxon>
    </lineage>
</organism>
<protein>
    <submittedName>
        <fullName evidence="2">Broad specificity phosphatase PhoE</fullName>
    </submittedName>
</protein>
<evidence type="ECO:0000313" key="3">
    <source>
        <dbReference type="Proteomes" id="UP000199657"/>
    </source>
</evidence>
<dbReference type="CDD" id="cd07067">
    <property type="entry name" value="HP_PGM_like"/>
    <property type="match status" value="1"/>
</dbReference>
<gene>
    <name evidence="2" type="ORF">SAMN04488052_102288</name>
</gene>
<keyword evidence="1" id="KW-0378">Hydrolase</keyword>
<dbReference type="AlphaFoldDB" id="A0A1H8RW75"/>
<keyword evidence="3" id="KW-1185">Reference proteome</keyword>
<accession>A0A1H8RW75</accession>
<dbReference type="Pfam" id="PF00300">
    <property type="entry name" value="His_Phos_1"/>
    <property type="match status" value="2"/>
</dbReference>
<dbReference type="STRING" id="406100.SAMN04488052_102288"/>
<sequence length="234" mass="25647">MTELLLVRHGQAGFGTDNYDQLSALGAEQAAATGEHLREIGSAPTRTASGDMVRQRDTAAIANRAQGITHPPQVLPEFNEYDAGGIFDAFLDTVAAKDAQVAAQRDALHTDRRVFQRAFEGVMTQWLHDPQPEQRDVESWAQFRDRVVAGADALIRATSPGETITLYTSGGVIAVLVGHALGLDAERTVALNWRVYNASVTRLRFGRRTGLNLMGFNAMDHLRLKGGDRFLSFR</sequence>
<dbReference type="PANTHER" id="PTHR20935:SF0">
    <property type="entry name" value="SERINE_THREONINE-PROTEIN PHOSPHATASE PGAM5, MITOCHONDRIAL"/>
    <property type="match status" value="1"/>
</dbReference>
<evidence type="ECO:0000256" key="1">
    <source>
        <dbReference type="ARBA" id="ARBA00022801"/>
    </source>
</evidence>
<dbReference type="EMBL" id="FOEG01000002">
    <property type="protein sequence ID" value="SEO70434.1"/>
    <property type="molecule type" value="Genomic_DNA"/>
</dbReference>
<reference evidence="2 3" key="1">
    <citation type="submission" date="2016-10" db="EMBL/GenBank/DDBJ databases">
        <authorList>
            <person name="de Groot N.N."/>
        </authorList>
    </citation>
    <scope>NUCLEOTIDE SEQUENCE [LARGE SCALE GENOMIC DNA]</scope>
    <source>
        <strain evidence="2 3">CGMCC 1.6291</strain>
    </source>
</reference>
<proteinExistence type="predicted"/>
<dbReference type="SUPFAM" id="SSF53254">
    <property type="entry name" value="Phosphoglycerate mutase-like"/>
    <property type="match status" value="1"/>
</dbReference>
<dbReference type="Gene3D" id="3.40.50.1240">
    <property type="entry name" value="Phosphoglycerate mutase-like"/>
    <property type="match status" value="1"/>
</dbReference>
<name>A0A1H8RW75_9GAMM</name>
<dbReference type="PANTHER" id="PTHR20935">
    <property type="entry name" value="PHOSPHOGLYCERATE MUTASE-RELATED"/>
    <property type="match status" value="1"/>
</dbReference>
<dbReference type="RefSeq" id="WP_091640953.1">
    <property type="nucleotide sequence ID" value="NZ_FOEG01000002.1"/>
</dbReference>
<dbReference type="GO" id="GO:0016787">
    <property type="term" value="F:hydrolase activity"/>
    <property type="evidence" value="ECO:0007669"/>
    <property type="project" value="UniProtKB-KW"/>
</dbReference>
<dbReference type="SMART" id="SM00855">
    <property type="entry name" value="PGAM"/>
    <property type="match status" value="1"/>
</dbReference>
<dbReference type="OrthoDB" id="280692at2"/>
<evidence type="ECO:0000313" key="2">
    <source>
        <dbReference type="EMBL" id="SEO70434.1"/>
    </source>
</evidence>
<dbReference type="Proteomes" id="UP000199657">
    <property type="component" value="Unassembled WGS sequence"/>
</dbReference>
<dbReference type="InterPro" id="IPR029033">
    <property type="entry name" value="His_PPase_superfam"/>
</dbReference>
<dbReference type="InterPro" id="IPR051021">
    <property type="entry name" value="Mito_Ser/Thr_phosphatase"/>
</dbReference>
<dbReference type="InterPro" id="IPR013078">
    <property type="entry name" value="His_Pase_superF_clade-1"/>
</dbReference>